<dbReference type="NCBIfam" id="TIGR00059">
    <property type="entry name" value="L17"/>
    <property type="match status" value="1"/>
</dbReference>
<evidence type="ECO:0000256" key="4">
    <source>
        <dbReference type="ARBA" id="ARBA00035494"/>
    </source>
</evidence>
<keyword evidence="3 5" id="KW-0687">Ribonucleoprotein</keyword>
<comment type="caution">
    <text evidence="7">The sequence shown here is derived from an EMBL/GenBank/DDBJ whole genome shotgun (WGS) entry which is preliminary data.</text>
</comment>
<dbReference type="InterPro" id="IPR000456">
    <property type="entry name" value="Ribosomal_bL17"/>
</dbReference>
<dbReference type="GO" id="GO:0022625">
    <property type="term" value="C:cytosolic large ribosomal subunit"/>
    <property type="evidence" value="ECO:0007669"/>
    <property type="project" value="TreeGrafter"/>
</dbReference>
<evidence type="ECO:0000256" key="3">
    <source>
        <dbReference type="ARBA" id="ARBA00023274"/>
    </source>
</evidence>
<name>A0A1F5WEH8_9BACT</name>
<dbReference type="Pfam" id="PF01196">
    <property type="entry name" value="Ribosomal_L17"/>
    <property type="match status" value="1"/>
</dbReference>
<dbReference type="SUPFAM" id="SSF64263">
    <property type="entry name" value="Prokaryotic ribosomal protein L17"/>
    <property type="match status" value="1"/>
</dbReference>
<protein>
    <recommendedName>
        <fullName evidence="4 6">50S ribosomal protein L17</fullName>
    </recommendedName>
</protein>
<proteinExistence type="inferred from homology"/>
<evidence type="ECO:0000256" key="5">
    <source>
        <dbReference type="RuleBase" id="RU000660"/>
    </source>
</evidence>
<dbReference type="PANTHER" id="PTHR14413">
    <property type="entry name" value="RIBOSOMAL PROTEIN L17"/>
    <property type="match status" value="1"/>
</dbReference>
<dbReference type="InterPro" id="IPR036373">
    <property type="entry name" value="Ribosomal_bL17_sf"/>
</dbReference>
<evidence type="ECO:0000313" key="7">
    <source>
        <dbReference type="EMBL" id="OGF73691.1"/>
    </source>
</evidence>
<dbReference type="PANTHER" id="PTHR14413:SF16">
    <property type="entry name" value="LARGE RIBOSOMAL SUBUNIT PROTEIN BL17M"/>
    <property type="match status" value="1"/>
</dbReference>
<dbReference type="STRING" id="1798338.A3J56_01890"/>
<organism evidence="7 8">
    <name type="scientific">Candidatus Giovannonibacteria bacterium RIFCSPHIGHO2_02_FULL_46_20</name>
    <dbReference type="NCBI Taxonomy" id="1798338"/>
    <lineage>
        <taxon>Bacteria</taxon>
        <taxon>Candidatus Giovannoniibacteriota</taxon>
    </lineage>
</organism>
<evidence type="ECO:0000256" key="6">
    <source>
        <dbReference type="RuleBase" id="RU000661"/>
    </source>
</evidence>
<reference evidence="7 8" key="1">
    <citation type="journal article" date="2016" name="Nat. Commun.">
        <title>Thousands of microbial genomes shed light on interconnected biogeochemical processes in an aquifer system.</title>
        <authorList>
            <person name="Anantharaman K."/>
            <person name="Brown C.T."/>
            <person name="Hug L.A."/>
            <person name="Sharon I."/>
            <person name="Castelle C.J."/>
            <person name="Probst A.J."/>
            <person name="Thomas B.C."/>
            <person name="Singh A."/>
            <person name="Wilkins M.J."/>
            <person name="Karaoz U."/>
            <person name="Brodie E.L."/>
            <person name="Williams K.H."/>
            <person name="Hubbard S.S."/>
            <person name="Banfield J.F."/>
        </authorList>
    </citation>
    <scope>NUCLEOTIDE SEQUENCE [LARGE SCALE GENOMIC DNA]</scope>
</reference>
<dbReference type="Gene3D" id="3.90.1030.10">
    <property type="entry name" value="Ribosomal protein L17"/>
    <property type="match status" value="1"/>
</dbReference>
<dbReference type="GO" id="GO:0006412">
    <property type="term" value="P:translation"/>
    <property type="evidence" value="ECO:0007669"/>
    <property type="project" value="InterPro"/>
</dbReference>
<keyword evidence="2 5" id="KW-0689">Ribosomal protein</keyword>
<dbReference type="EMBL" id="MFHQ01000037">
    <property type="protein sequence ID" value="OGF73691.1"/>
    <property type="molecule type" value="Genomic_DNA"/>
</dbReference>
<dbReference type="AlphaFoldDB" id="A0A1F5WEH8"/>
<dbReference type="Proteomes" id="UP000178406">
    <property type="component" value="Unassembled WGS sequence"/>
</dbReference>
<gene>
    <name evidence="7" type="ORF">A3J56_01890</name>
</gene>
<evidence type="ECO:0000256" key="1">
    <source>
        <dbReference type="ARBA" id="ARBA00008777"/>
    </source>
</evidence>
<evidence type="ECO:0000256" key="2">
    <source>
        <dbReference type="ARBA" id="ARBA00022980"/>
    </source>
</evidence>
<evidence type="ECO:0000313" key="8">
    <source>
        <dbReference type="Proteomes" id="UP000178406"/>
    </source>
</evidence>
<comment type="similarity">
    <text evidence="1 5">Belongs to the bacterial ribosomal protein bL17 family.</text>
</comment>
<accession>A0A1F5WEH8</accession>
<sequence length="115" mass="13073">MRDLRKGRKLKRVAKQRKALLRGLAANLILRGKMKTTTAKAKELRPFVERLVSNAKHGTLYKERSVRRVLPKTAAAKLVHDIAPRYQNRHGGYTRIIKTKTRTGDAAPMAVIEFV</sequence>
<dbReference type="GO" id="GO:0003735">
    <property type="term" value="F:structural constituent of ribosome"/>
    <property type="evidence" value="ECO:0007669"/>
    <property type="project" value="InterPro"/>
</dbReference>